<dbReference type="VEuPathDB" id="FungiDB:GGTG_12085"/>
<name>J3PF06_GAET3</name>
<dbReference type="GeneID" id="20352543"/>
<reference evidence="3" key="5">
    <citation type="submission" date="2018-04" db="UniProtKB">
        <authorList>
            <consortium name="EnsemblFungi"/>
        </authorList>
    </citation>
    <scope>IDENTIFICATION</scope>
    <source>
        <strain evidence="3">R3-111a-1</strain>
    </source>
</reference>
<sequence>MPQNNPGYNLAAIWVKIKNPLLLPQFKKILTVIFFYPLIRKAIFNMGFVITRVKPVIRACKKAQITV</sequence>
<dbReference type="Proteomes" id="UP000006039">
    <property type="component" value="Unassembled WGS sequence"/>
</dbReference>
<protein>
    <submittedName>
        <fullName evidence="2 3">Uncharacterized protein</fullName>
    </submittedName>
</protein>
<feature type="transmembrane region" description="Helical" evidence="1">
    <location>
        <begin position="29"/>
        <end position="51"/>
    </location>
</feature>
<dbReference type="HOGENOM" id="CLU_2812519_0_0_1"/>
<dbReference type="RefSeq" id="XP_009228242.1">
    <property type="nucleotide sequence ID" value="XM_009229978.1"/>
</dbReference>
<keyword evidence="1" id="KW-0472">Membrane</keyword>
<accession>J3PF06</accession>
<keyword evidence="1" id="KW-0812">Transmembrane</keyword>
<reference evidence="2" key="2">
    <citation type="submission" date="2010-07" db="EMBL/GenBank/DDBJ databases">
        <authorList>
            <consortium name="The Broad Institute Genome Sequencing Platform"/>
            <consortium name="Broad Institute Genome Sequencing Center for Infectious Disease"/>
            <person name="Ma L.-J."/>
            <person name="Dead R."/>
            <person name="Young S."/>
            <person name="Zeng Q."/>
            <person name="Koehrsen M."/>
            <person name="Alvarado L."/>
            <person name="Berlin A."/>
            <person name="Chapman S.B."/>
            <person name="Chen Z."/>
            <person name="Freedman E."/>
            <person name="Gellesch M."/>
            <person name="Goldberg J."/>
            <person name="Griggs A."/>
            <person name="Gujja S."/>
            <person name="Heilman E.R."/>
            <person name="Heiman D."/>
            <person name="Hepburn T."/>
            <person name="Howarth C."/>
            <person name="Jen D."/>
            <person name="Larson L."/>
            <person name="Mehta T."/>
            <person name="Neiman D."/>
            <person name="Pearson M."/>
            <person name="Roberts A."/>
            <person name="Saif S."/>
            <person name="Shea T."/>
            <person name="Shenoy N."/>
            <person name="Sisk P."/>
            <person name="Stolte C."/>
            <person name="Sykes S."/>
            <person name="Walk T."/>
            <person name="White J."/>
            <person name="Yandava C."/>
            <person name="Haas B."/>
            <person name="Nusbaum C."/>
            <person name="Birren B."/>
        </authorList>
    </citation>
    <scope>NUCLEOTIDE SEQUENCE</scope>
    <source>
        <strain evidence="2">R3-111a-1</strain>
    </source>
</reference>
<reference evidence="3" key="4">
    <citation type="journal article" date="2015" name="G3 (Bethesda)">
        <title>Genome sequences of three phytopathogenic species of the Magnaporthaceae family of fungi.</title>
        <authorList>
            <person name="Okagaki L.H."/>
            <person name="Nunes C.C."/>
            <person name="Sailsbery J."/>
            <person name="Clay B."/>
            <person name="Brown D."/>
            <person name="John T."/>
            <person name="Oh Y."/>
            <person name="Young N."/>
            <person name="Fitzgerald M."/>
            <person name="Haas B.J."/>
            <person name="Zeng Q."/>
            <person name="Young S."/>
            <person name="Adiconis X."/>
            <person name="Fan L."/>
            <person name="Levin J.Z."/>
            <person name="Mitchell T.K."/>
            <person name="Okubara P.A."/>
            <person name="Farman M.L."/>
            <person name="Kohn L.M."/>
            <person name="Birren B."/>
            <person name="Ma L.-J."/>
            <person name="Dean R.A."/>
        </authorList>
    </citation>
    <scope>NUCLEOTIDE SEQUENCE</scope>
    <source>
        <strain evidence="3">R3-111a-1</strain>
    </source>
</reference>
<evidence type="ECO:0000313" key="4">
    <source>
        <dbReference type="Proteomes" id="UP000006039"/>
    </source>
</evidence>
<evidence type="ECO:0000313" key="3">
    <source>
        <dbReference type="EnsemblFungi" id="EJT71064"/>
    </source>
</evidence>
<evidence type="ECO:0000256" key="1">
    <source>
        <dbReference type="SAM" id="Phobius"/>
    </source>
</evidence>
<reference evidence="2" key="3">
    <citation type="submission" date="2010-09" db="EMBL/GenBank/DDBJ databases">
        <title>Annotation of Gaeumannomyces graminis var. tritici R3-111a-1.</title>
        <authorList>
            <consortium name="The Broad Institute Genome Sequencing Platform"/>
            <person name="Ma L.-J."/>
            <person name="Dead R."/>
            <person name="Young S.K."/>
            <person name="Zeng Q."/>
            <person name="Gargeya S."/>
            <person name="Fitzgerald M."/>
            <person name="Haas B."/>
            <person name="Abouelleil A."/>
            <person name="Alvarado L."/>
            <person name="Arachchi H.M."/>
            <person name="Berlin A."/>
            <person name="Brown A."/>
            <person name="Chapman S.B."/>
            <person name="Chen Z."/>
            <person name="Dunbar C."/>
            <person name="Freedman E."/>
            <person name="Gearin G."/>
            <person name="Gellesch M."/>
            <person name="Goldberg J."/>
            <person name="Griggs A."/>
            <person name="Gujja S."/>
            <person name="Heiman D."/>
            <person name="Howarth C."/>
            <person name="Larson L."/>
            <person name="Lui A."/>
            <person name="MacDonald P.J.P."/>
            <person name="Mehta T."/>
            <person name="Montmayeur A."/>
            <person name="Murphy C."/>
            <person name="Neiman D."/>
            <person name="Pearson M."/>
            <person name="Priest M."/>
            <person name="Roberts A."/>
            <person name="Saif S."/>
            <person name="Shea T."/>
            <person name="Shenoy N."/>
            <person name="Sisk P."/>
            <person name="Stolte C."/>
            <person name="Sykes S."/>
            <person name="Yandava C."/>
            <person name="Wortman J."/>
            <person name="Nusbaum C."/>
            <person name="Birren B."/>
        </authorList>
    </citation>
    <scope>NUCLEOTIDE SEQUENCE</scope>
    <source>
        <strain evidence="2">R3-111a-1</strain>
    </source>
</reference>
<reference evidence="4" key="1">
    <citation type="submission" date="2010-07" db="EMBL/GenBank/DDBJ databases">
        <title>The genome sequence of Gaeumannomyces graminis var. tritici strain R3-111a-1.</title>
        <authorList>
            <consortium name="The Broad Institute Genome Sequencing Platform"/>
            <person name="Ma L.-J."/>
            <person name="Dead R."/>
            <person name="Young S."/>
            <person name="Zeng Q."/>
            <person name="Koehrsen M."/>
            <person name="Alvarado L."/>
            <person name="Berlin A."/>
            <person name="Chapman S.B."/>
            <person name="Chen Z."/>
            <person name="Freedman E."/>
            <person name="Gellesch M."/>
            <person name="Goldberg J."/>
            <person name="Griggs A."/>
            <person name="Gujja S."/>
            <person name="Heilman E.R."/>
            <person name="Heiman D."/>
            <person name="Hepburn T."/>
            <person name="Howarth C."/>
            <person name="Jen D."/>
            <person name="Larson L."/>
            <person name="Mehta T."/>
            <person name="Neiman D."/>
            <person name="Pearson M."/>
            <person name="Roberts A."/>
            <person name="Saif S."/>
            <person name="Shea T."/>
            <person name="Shenoy N."/>
            <person name="Sisk P."/>
            <person name="Stolte C."/>
            <person name="Sykes S."/>
            <person name="Walk T."/>
            <person name="White J."/>
            <person name="Yandava C."/>
            <person name="Haas B."/>
            <person name="Nusbaum C."/>
            <person name="Birren B."/>
        </authorList>
    </citation>
    <scope>NUCLEOTIDE SEQUENCE [LARGE SCALE GENOMIC DNA]</scope>
    <source>
        <strain evidence="4">R3-111a-1</strain>
    </source>
</reference>
<evidence type="ECO:0000313" key="2">
    <source>
        <dbReference type="EMBL" id="EJT71064.1"/>
    </source>
</evidence>
<keyword evidence="1" id="KW-1133">Transmembrane helix</keyword>
<dbReference type="AlphaFoldDB" id="J3PF06"/>
<dbReference type="EnsemblFungi" id="EJT71064">
    <property type="protein sequence ID" value="EJT71064"/>
    <property type="gene ID" value="GGTG_12085"/>
</dbReference>
<gene>
    <name evidence="3" type="primary">20352543</name>
    <name evidence="2" type="ORF">GGTG_12085</name>
</gene>
<keyword evidence="4" id="KW-1185">Reference proteome</keyword>
<proteinExistence type="predicted"/>
<organism evidence="2">
    <name type="scientific">Gaeumannomyces tritici (strain R3-111a-1)</name>
    <name type="common">Wheat and barley take-all root rot fungus</name>
    <name type="synonym">Gaeumannomyces graminis var. tritici</name>
    <dbReference type="NCBI Taxonomy" id="644352"/>
    <lineage>
        <taxon>Eukaryota</taxon>
        <taxon>Fungi</taxon>
        <taxon>Dikarya</taxon>
        <taxon>Ascomycota</taxon>
        <taxon>Pezizomycotina</taxon>
        <taxon>Sordariomycetes</taxon>
        <taxon>Sordariomycetidae</taxon>
        <taxon>Magnaporthales</taxon>
        <taxon>Magnaporthaceae</taxon>
        <taxon>Gaeumannomyces</taxon>
    </lineage>
</organism>
<dbReference type="EMBL" id="GL385401">
    <property type="protein sequence ID" value="EJT71064.1"/>
    <property type="molecule type" value="Genomic_DNA"/>
</dbReference>